<dbReference type="RefSeq" id="WP_270387041.1">
    <property type="nucleotide sequence ID" value="NZ_JAQEAZ010000001.1"/>
</dbReference>
<gene>
    <name evidence="2" type="ORF">BHLFYP23_00670</name>
</gene>
<sequence length="206" mass="23772">MERYFMVAKENQKHNLLMPFLLCILLLMVSPLFLGIENLTEIETAKVLEYYVVFISVILLPAVFLPEQDKDIRDLLSSKYMPIAKLYSIRIIQVLIYLMLLLGVYMYLLKAGNCTFAFGRVYMGELATMVFLGGMGIFFYALTDQVVVGYMIPLLYYMLNITISPNKIKAFYLFSMSIEKYEWKWTLGIAGVVFLAVGIVIRSKRK</sequence>
<feature type="transmembrane region" description="Helical" evidence="1">
    <location>
        <begin position="121"/>
        <end position="140"/>
    </location>
</feature>
<feature type="transmembrane region" description="Helical" evidence="1">
    <location>
        <begin position="183"/>
        <end position="201"/>
    </location>
</feature>
<feature type="transmembrane region" description="Helical" evidence="1">
    <location>
        <begin position="16"/>
        <end position="36"/>
    </location>
</feature>
<evidence type="ECO:0000313" key="2">
    <source>
        <dbReference type="EMBL" id="VYT21682.1"/>
    </source>
</evidence>
<keyword evidence="1" id="KW-1133">Transmembrane helix</keyword>
<reference evidence="2" key="1">
    <citation type="submission" date="2019-11" db="EMBL/GenBank/DDBJ databases">
        <authorList>
            <person name="Feng L."/>
        </authorList>
    </citation>
    <scope>NUCLEOTIDE SEQUENCE</scope>
    <source>
        <strain evidence="2">BhanseniiLFYP23</strain>
    </source>
</reference>
<dbReference type="AlphaFoldDB" id="A0A6N2UYA0"/>
<organism evidence="2">
    <name type="scientific">Blautia hansenii</name>
    <name type="common">Ruminococcus hansenii</name>
    <dbReference type="NCBI Taxonomy" id="1322"/>
    <lineage>
        <taxon>Bacteria</taxon>
        <taxon>Bacillati</taxon>
        <taxon>Bacillota</taxon>
        <taxon>Clostridia</taxon>
        <taxon>Lachnospirales</taxon>
        <taxon>Lachnospiraceae</taxon>
        <taxon>Blautia</taxon>
    </lineage>
</organism>
<evidence type="ECO:0008006" key="3">
    <source>
        <dbReference type="Google" id="ProtNLM"/>
    </source>
</evidence>
<proteinExistence type="predicted"/>
<accession>A0A6N2UYA0</accession>
<evidence type="ECO:0000256" key="1">
    <source>
        <dbReference type="SAM" id="Phobius"/>
    </source>
</evidence>
<name>A0A6N2UYA0_BLAHA</name>
<keyword evidence="1" id="KW-0472">Membrane</keyword>
<feature type="transmembrane region" description="Helical" evidence="1">
    <location>
        <begin position="147"/>
        <end position="163"/>
    </location>
</feature>
<feature type="transmembrane region" description="Helical" evidence="1">
    <location>
        <begin position="87"/>
        <end position="109"/>
    </location>
</feature>
<keyword evidence="1" id="KW-0812">Transmembrane</keyword>
<dbReference type="EMBL" id="CACRSY010000014">
    <property type="protein sequence ID" value="VYT21682.1"/>
    <property type="molecule type" value="Genomic_DNA"/>
</dbReference>
<protein>
    <recommendedName>
        <fullName evidence="3">ABC-2 family transporter protein</fullName>
    </recommendedName>
</protein>
<feature type="transmembrane region" description="Helical" evidence="1">
    <location>
        <begin position="48"/>
        <end position="66"/>
    </location>
</feature>